<accession>A0A1G9MM81</accession>
<dbReference type="Pfam" id="PF07995">
    <property type="entry name" value="GSDH"/>
    <property type="match status" value="1"/>
</dbReference>
<protein>
    <submittedName>
        <fullName evidence="3">Glucose/arabinose dehydrogenase, beta-propeller fold</fullName>
    </submittedName>
</protein>
<keyword evidence="4" id="KW-1185">Reference proteome</keyword>
<dbReference type="Proteomes" id="UP000198662">
    <property type="component" value="Unassembled WGS sequence"/>
</dbReference>
<organism evidence="3 4">
    <name type="scientific">Glycomyces sambucus</name>
    <dbReference type="NCBI Taxonomy" id="380244"/>
    <lineage>
        <taxon>Bacteria</taxon>
        <taxon>Bacillati</taxon>
        <taxon>Actinomycetota</taxon>
        <taxon>Actinomycetes</taxon>
        <taxon>Glycomycetales</taxon>
        <taxon>Glycomycetaceae</taxon>
        <taxon>Glycomyces</taxon>
    </lineage>
</organism>
<evidence type="ECO:0000313" key="3">
    <source>
        <dbReference type="EMBL" id="SDL75319.1"/>
    </source>
</evidence>
<dbReference type="PANTHER" id="PTHR19328">
    <property type="entry name" value="HEDGEHOG-INTERACTING PROTEIN"/>
    <property type="match status" value="1"/>
</dbReference>
<dbReference type="STRING" id="380244.SAMN05216298_5061"/>
<dbReference type="InterPro" id="IPR011041">
    <property type="entry name" value="Quinoprot_gluc/sorb_DH_b-prop"/>
</dbReference>
<proteinExistence type="predicted"/>
<dbReference type="EMBL" id="FNGF01000009">
    <property type="protein sequence ID" value="SDL75319.1"/>
    <property type="molecule type" value="Genomic_DNA"/>
</dbReference>
<name>A0A1G9MM81_9ACTN</name>
<evidence type="ECO:0000256" key="1">
    <source>
        <dbReference type="SAM" id="MobiDB-lite"/>
    </source>
</evidence>
<feature type="region of interest" description="Disordered" evidence="1">
    <location>
        <begin position="67"/>
        <end position="88"/>
    </location>
</feature>
<dbReference type="InterPro" id="IPR011042">
    <property type="entry name" value="6-blade_b-propeller_TolB-like"/>
</dbReference>
<dbReference type="Gene3D" id="2.120.10.30">
    <property type="entry name" value="TolB, C-terminal domain"/>
    <property type="match status" value="1"/>
</dbReference>
<evidence type="ECO:0000259" key="2">
    <source>
        <dbReference type="Pfam" id="PF07995"/>
    </source>
</evidence>
<feature type="domain" description="Glucose/Sorbosone dehydrogenase" evidence="2">
    <location>
        <begin position="100"/>
        <end position="397"/>
    </location>
</feature>
<dbReference type="PANTHER" id="PTHR19328:SF13">
    <property type="entry name" value="HIPL1 PROTEIN"/>
    <property type="match status" value="1"/>
</dbReference>
<gene>
    <name evidence="3" type="ORF">SAMN05216298_5061</name>
</gene>
<dbReference type="InterPro" id="IPR012938">
    <property type="entry name" value="Glc/Sorbosone_DH"/>
</dbReference>
<sequence length="425" mass="43663">MKTAGSGDPGPVECGPPASCAVCGPTLQPGALGREVRAVMVVAMRRLLTAAAAAAAALSLASCSFGEPPGPETGQPPNLPTPSGAPESPATFMDVVAEGLDVPWGLDFLPDGTAIVGERSGRLLQIPVASDGSAGAPEELRTVEVDDTGEGGLLGVAVSPGYAEDRAVYLYYTTGEDNRIARIDPTTDAAPEPVLTGIPASDHHNGGALEFGPDGFLYAATGDAGDGGLAQDRASLGGKILRLTADGEPAPGNPDPDSPVYSLGHRNIEGLAWNAAGTLFATEFGQDVADEVNRIEPGANYGWPQYEGPAGDDAFQDPVATWEPFEASCAGAVFLEDSLVTACLRGQRLWIVPFDASGAPAGDPQAAVVGEFGRLRSVAVGPDGMLWVTTSNRDGRCVEERGCTANEADDRIIRFSTSYAAQGRV</sequence>
<dbReference type="SUPFAM" id="SSF50952">
    <property type="entry name" value="Soluble quinoprotein glucose dehydrogenase"/>
    <property type="match status" value="1"/>
</dbReference>
<dbReference type="AlphaFoldDB" id="A0A1G9MM81"/>
<evidence type="ECO:0000313" key="4">
    <source>
        <dbReference type="Proteomes" id="UP000198662"/>
    </source>
</evidence>
<reference evidence="4" key="1">
    <citation type="submission" date="2016-10" db="EMBL/GenBank/DDBJ databases">
        <authorList>
            <person name="Varghese N."/>
            <person name="Submissions S."/>
        </authorList>
    </citation>
    <scope>NUCLEOTIDE SEQUENCE [LARGE SCALE GENOMIC DNA]</scope>
    <source>
        <strain evidence="4">CGMCC 4.3147</strain>
    </source>
</reference>